<evidence type="ECO:0000313" key="3">
    <source>
        <dbReference type="EMBL" id="CCH31864.1"/>
    </source>
</evidence>
<reference evidence="3 4" key="1">
    <citation type="journal article" date="2012" name="BMC Genomics">
        <title>Complete genome sequence of Saccharothrix espanaensis DSM 44229T and comparison to the other completely sequenced Pseudonocardiaceae.</title>
        <authorList>
            <person name="Strobel T."/>
            <person name="Al-Dilaimi A."/>
            <person name="Blom J."/>
            <person name="Gessner A."/>
            <person name="Kalinowski J."/>
            <person name="Luzhetska M."/>
            <person name="Puhler A."/>
            <person name="Szczepanowski R."/>
            <person name="Bechthold A."/>
            <person name="Ruckert C."/>
        </authorList>
    </citation>
    <scope>NUCLEOTIDE SEQUENCE [LARGE SCALE GENOMIC DNA]</scope>
    <source>
        <strain evidence="4">ATCC 51144 / DSM 44229 / JCM 9112 / NBRC 15066 / NRRL 15764</strain>
    </source>
</reference>
<evidence type="ECO:0000259" key="2">
    <source>
        <dbReference type="PROSITE" id="PS51902"/>
    </source>
</evidence>
<dbReference type="InterPro" id="IPR059188">
    <property type="entry name" value="Znf_CLPX-like"/>
</dbReference>
<name>K0K4R3_SACES</name>
<dbReference type="EMBL" id="HE804045">
    <property type="protein sequence ID" value="CCH31864.1"/>
    <property type="molecule type" value="Genomic_DNA"/>
</dbReference>
<evidence type="ECO:0000256" key="1">
    <source>
        <dbReference type="PROSITE-ProRule" id="PRU01250"/>
    </source>
</evidence>
<evidence type="ECO:0000313" key="4">
    <source>
        <dbReference type="Proteomes" id="UP000006281"/>
    </source>
</evidence>
<feature type="binding site" evidence="1">
    <location>
        <position position="37"/>
    </location>
    <ligand>
        <name>Zn(2+)</name>
        <dbReference type="ChEBI" id="CHEBI:29105"/>
    </ligand>
</feature>
<dbReference type="BioCyc" id="SESP1179773:BN6_RS22190-MONOMER"/>
<dbReference type="InterPro" id="IPR010603">
    <property type="entry name" value="Znf_CppX_C4"/>
</dbReference>
<dbReference type="Pfam" id="PF06689">
    <property type="entry name" value="zf-C4_ClpX"/>
    <property type="match status" value="1"/>
</dbReference>
<proteinExistence type="inferred from homology"/>
<dbReference type="Gene3D" id="6.20.220.10">
    <property type="entry name" value="ClpX chaperone, C4-type zinc finger domain"/>
    <property type="match status" value="1"/>
</dbReference>
<organism evidence="3 4">
    <name type="scientific">Saccharothrix espanaensis (strain ATCC 51144 / DSM 44229 / JCM 9112 / NBRC 15066 / NRRL 15764)</name>
    <dbReference type="NCBI Taxonomy" id="1179773"/>
    <lineage>
        <taxon>Bacteria</taxon>
        <taxon>Bacillati</taxon>
        <taxon>Actinomycetota</taxon>
        <taxon>Actinomycetes</taxon>
        <taxon>Pseudonocardiales</taxon>
        <taxon>Pseudonocardiaceae</taxon>
        <taxon>Saccharothrix</taxon>
    </lineage>
</organism>
<comment type="similarity">
    <text evidence="1">Belongs to the ClpX chaperone family.</text>
</comment>
<keyword evidence="4" id="KW-1185">Reference proteome</keyword>
<dbReference type="GO" id="GO:0046983">
    <property type="term" value="F:protein dimerization activity"/>
    <property type="evidence" value="ECO:0007669"/>
    <property type="project" value="UniProtKB-UniRule"/>
</dbReference>
<feature type="binding site" evidence="1">
    <location>
        <position position="34"/>
    </location>
    <ligand>
        <name>Zn(2+)</name>
        <dbReference type="ChEBI" id="CHEBI:29105"/>
    </ligand>
</feature>
<dbReference type="STRING" id="1179773.BN6_45850"/>
<gene>
    <name evidence="3" type="ordered locus">BN6_45850</name>
</gene>
<feature type="domain" description="ClpX-type ZB" evidence="2">
    <location>
        <begin position="1"/>
        <end position="53"/>
    </location>
</feature>
<dbReference type="GO" id="GO:0006457">
    <property type="term" value="P:protein folding"/>
    <property type="evidence" value="ECO:0007669"/>
    <property type="project" value="UniProtKB-UniRule"/>
</dbReference>
<dbReference type="AlphaFoldDB" id="K0K4R3"/>
<feature type="binding site" evidence="1">
    <location>
        <position position="12"/>
    </location>
    <ligand>
        <name>Zn(2+)</name>
        <dbReference type="ChEBI" id="CHEBI:29105"/>
    </ligand>
</feature>
<keyword evidence="1" id="KW-0862">Zinc</keyword>
<dbReference type="HOGENOM" id="CLU_2095463_0_0_11"/>
<accession>K0K4R3</accession>
<dbReference type="GO" id="GO:0008270">
    <property type="term" value="F:zinc ion binding"/>
    <property type="evidence" value="ECO:0007669"/>
    <property type="project" value="UniProtKB-UniRule"/>
</dbReference>
<keyword evidence="1" id="KW-0143">Chaperone</keyword>
<dbReference type="PROSITE" id="PS51902">
    <property type="entry name" value="CLPX_ZB"/>
    <property type="match status" value="1"/>
</dbReference>
<dbReference type="KEGG" id="sesp:BN6_45850"/>
<dbReference type="eggNOG" id="COG1219">
    <property type="taxonomic scope" value="Bacteria"/>
</dbReference>
<dbReference type="SUPFAM" id="SSF57716">
    <property type="entry name" value="Glucocorticoid receptor-like (DNA-binding domain)"/>
    <property type="match status" value="1"/>
</dbReference>
<dbReference type="Proteomes" id="UP000006281">
    <property type="component" value="Chromosome"/>
</dbReference>
<protein>
    <recommendedName>
        <fullName evidence="2">ClpX-type ZB domain-containing protein</fullName>
    </recommendedName>
</protein>
<keyword evidence="1" id="KW-0479">Metal-binding</keyword>
<sequence length="119" mass="13042">MVGMPEAFSPWCSFCGKPAAEVRKVIAGPGIHICDECVAKCVDILDADRSEVEAGVPEWSVMTDEQLLAHLPRIAATASRIEVGLRERVSELRTRGVTWADIGTALGMTRQSAWERFAR</sequence>
<feature type="binding site" evidence="1">
    <location>
        <position position="15"/>
    </location>
    <ligand>
        <name>Zn(2+)</name>
        <dbReference type="ChEBI" id="CHEBI:29105"/>
    </ligand>
</feature>
<dbReference type="PATRIC" id="fig|1179773.3.peg.4593"/>
<dbReference type="GO" id="GO:0051082">
    <property type="term" value="F:unfolded protein binding"/>
    <property type="evidence" value="ECO:0007669"/>
    <property type="project" value="UniProtKB-UniRule"/>
</dbReference>
<dbReference type="InterPro" id="IPR038366">
    <property type="entry name" value="Znf_CppX_C4_sf"/>
</dbReference>
<dbReference type="SMART" id="SM00994">
    <property type="entry name" value="zf-C4_ClpX"/>
    <property type="match status" value="1"/>
</dbReference>